<dbReference type="Pfam" id="PF13561">
    <property type="entry name" value="adh_short_C2"/>
    <property type="match status" value="1"/>
</dbReference>
<dbReference type="SUPFAM" id="SSF51735">
    <property type="entry name" value="NAD(P)-binding Rossmann-fold domains"/>
    <property type="match status" value="1"/>
</dbReference>
<evidence type="ECO:0000313" key="1">
    <source>
        <dbReference type="EMBL" id="OUM37799.1"/>
    </source>
</evidence>
<accession>A0A1Y3LI01</accession>
<comment type="caution">
    <text evidence="1">The sequence shown here is derived from an EMBL/GenBank/DDBJ whole genome shotgun (WGS) entry which is preliminary data.</text>
</comment>
<organism evidence="1 2">
    <name type="scientific">Pseudomonas putida</name>
    <name type="common">Arthrobacter siderocapsulatus</name>
    <dbReference type="NCBI Taxonomy" id="303"/>
    <lineage>
        <taxon>Bacteria</taxon>
        <taxon>Pseudomonadati</taxon>
        <taxon>Pseudomonadota</taxon>
        <taxon>Gammaproteobacteria</taxon>
        <taxon>Pseudomonadales</taxon>
        <taxon>Pseudomonadaceae</taxon>
        <taxon>Pseudomonas</taxon>
    </lineage>
</organism>
<dbReference type="EMBL" id="NFSB01000053">
    <property type="protein sequence ID" value="OUM37799.1"/>
    <property type="molecule type" value="Genomic_DNA"/>
</dbReference>
<dbReference type="Gene3D" id="3.40.50.720">
    <property type="entry name" value="NAD(P)-binding Rossmann-like Domain"/>
    <property type="match status" value="1"/>
</dbReference>
<dbReference type="Proteomes" id="UP000196082">
    <property type="component" value="Unassembled WGS sequence"/>
</dbReference>
<dbReference type="InterPro" id="IPR036291">
    <property type="entry name" value="NAD(P)-bd_dom_sf"/>
</dbReference>
<dbReference type="RefSeq" id="WP_086974689.1">
    <property type="nucleotide sequence ID" value="NZ_NFSB01000053.1"/>
</dbReference>
<dbReference type="InterPro" id="IPR002347">
    <property type="entry name" value="SDR_fam"/>
</dbReference>
<sequence>MARNFAVEWRAADIRVNAVSPGIIQTKFTRSLT</sequence>
<gene>
    <name evidence="1" type="ORF">B8W72_03545</name>
</gene>
<reference evidence="1 2" key="1">
    <citation type="submission" date="2017-05" db="EMBL/GenBank/DDBJ databases">
        <title>Whole genome sequence of Pseudomonas putida isolate 1312 commercialized as a biostimulant.</title>
        <authorList>
            <person name="Crovadore J."/>
            <person name="Blanc P."/>
            <person name="Chablais R."/>
            <person name="Cochard B."/>
            <person name="Grizard D."/>
            <person name="Lefort F."/>
        </authorList>
    </citation>
    <scope>NUCLEOTIDE SEQUENCE [LARGE SCALE GENOMIC DNA]</scope>
    <source>
        <strain evidence="1 2">1312</strain>
    </source>
</reference>
<protein>
    <submittedName>
        <fullName evidence="1">Uncharacterized protein</fullName>
    </submittedName>
</protein>
<evidence type="ECO:0000313" key="2">
    <source>
        <dbReference type="Proteomes" id="UP000196082"/>
    </source>
</evidence>
<name>A0A1Y3LI01_PSEPU</name>
<dbReference type="AlphaFoldDB" id="A0A1Y3LI01"/>
<proteinExistence type="predicted"/>